<evidence type="ECO:0000313" key="1">
    <source>
        <dbReference type="EMBL" id="KFI56745.1"/>
    </source>
</evidence>
<reference evidence="1 2" key="1">
    <citation type="submission" date="2014-03" db="EMBL/GenBank/DDBJ databases">
        <title>Genomics of Bifidobacteria.</title>
        <authorList>
            <person name="Ventura M."/>
            <person name="Milani C."/>
            <person name="Lugli G.A."/>
        </authorList>
    </citation>
    <scope>NUCLEOTIDE SEQUENCE [LARGE SCALE GENOMIC DNA]</scope>
    <source>
        <strain evidence="1 2">DSM 23973</strain>
    </source>
</reference>
<comment type="caution">
    <text evidence="1">The sequence shown here is derived from an EMBL/GenBank/DDBJ whole genome shotgun (WGS) entry which is preliminary data.</text>
</comment>
<protein>
    <submittedName>
        <fullName evidence="1">Uncharacterized protein</fullName>
    </submittedName>
</protein>
<dbReference type="Proteomes" id="UP000029072">
    <property type="component" value="Unassembled WGS sequence"/>
</dbReference>
<dbReference type="STRING" id="1437609.BCAL_0352"/>
<proteinExistence type="predicted"/>
<evidence type="ECO:0000313" key="2">
    <source>
        <dbReference type="Proteomes" id="UP000029072"/>
    </source>
</evidence>
<dbReference type="OrthoDB" id="3233577at2"/>
<sequence>MNAENTFTMMGITTQWDDDTIVISEDGYSRKAVLTNDGRILSSTFGVEGESFLHHWFNRVKPTVDGLRAIDREYANA</sequence>
<dbReference type="EMBL" id="JGYS01000001">
    <property type="protein sequence ID" value="KFI56745.1"/>
    <property type="molecule type" value="Genomic_DNA"/>
</dbReference>
<dbReference type="RefSeq" id="WP_043166451.1">
    <property type="nucleotide sequence ID" value="NZ_JDUV01000013.1"/>
</dbReference>
<name>A0A087AD95_9BIFI</name>
<organism evidence="1 2">
    <name type="scientific">Bifidobacterium callitrichos DSM 23973</name>
    <dbReference type="NCBI Taxonomy" id="1437609"/>
    <lineage>
        <taxon>Bacteria</taxon>
        <taxon>Bacillati</taxon>
        <taxon>Actinomycetota</taxon>
        <taxon>Actinomycetes</taxon>
        <taxon>Bifidobacteriales</taxon>
        <taxon>Bifidobacteriaceae</taxon>
        <taxon>Bifidobacterium</taxon>
    </lineage>
</organism>
<dbReference type="AlphaFoldDB" id="A0A087AD95"/>
<gene>
    <name evidence="1" type="ORF">BCAL_0352</name>
</gene>
<accession>A0A087AD95</accession>